<keyword evidence="1" id="KW-1133">Transmembrane helix</keyword>
<reference evidence="3 4" key="1">
    <citation type="journal article" date="2016" name="Nat. Commun.">
        <title>Thousands of microbial genomes shed light on interconnected biogeochemical processes in an aquifer system.</title>
        <authorList>
            <person name="Anantharaman K."/>
            <person name="Brown C.T."/>
            <person name="Hug L.A."/>
            <person name="Sharon I."/>
            <person name="Castelle C.J."/>
            <person name="Probst A.J."/>
            <person name="Thomas B.C."/>
            <person name="Singh A."/>
            <person name="Wilkins M.J."/>
            <person name="Karaoz U."/>
            <person name="Brodie E.L."/>
            <person name="Williams K.H."/>
            <person name="Hubbard S.S."/>
            <person name="Banfield J.F."/>
        </authorList>
    </citation>
    <scope>NUCLEOTIDE SEQUENCE [LARGE SCALE GENOMIC DNA]</scope>
</reference>
<evidence type="ECO:0000313" key="3">
    <source>
        <dbReference type="EMBL" id="OGH75624.1"/>
    </source>
</evidence>
<comment type="caution">
    <text evidence="3">The sequence shown here is derived from an EMBL/GenBank/DDBJ whole genome shotgun (WGS) entry which is preliminary data.</text>
</comment>
<evidence type="ECO:0000313" key="4">
    <source>
        <dbReference type="Proteomes" id="UP000178347"/>
    </source>
</evidence>
<evidence type="ECO:0000256" key="2">
    <source>
        <dbReference type="SAM" id="SignalP"/>
    </source>
</evidence>
<keyword evidence="2" id="KW-0732">Signal</keyword>
<sequence length="186" mass="19677">MKKFLIIILLSFSVLFPITVAAGPTDPPVTTVTLINPLGGTAEKPQGLTDIRVLIGNIIAGAMGVVGSLVLMAFVYGGFLWLTSAGNTEKVKKGLDTMMWAAIGLFLIFGAYAILNLVLEAIGATGGPSPVAPIMSEVPEKEKEYQCLCEENNQSSVKAAIDQQDCEQNNQSGGANCKWEEKLNGS</sequence>
<feature type="transmembrane region" description="Helical" evidence="1">
    <location>
        <begin position="94"/>
        <end position="115"/>
    </location>
</feature>
<dbReference type="InterPro" id="IPR043993">
    <property type="entry name" value="T4SS_pilin"/>
</dbReference>
<dbReference type="Pfam" id="PF18895">
    <property type="entry name" value="T4SS_pilin"/>
    <property type="match status" value="1"/>
</dbReference>
<dbReference type="AlphaFoldDB" id="A0A1F6MVE6"/>
<accession>A0A1F6MVE6</accession>
<proteinExistence type="predicted"/>
<keyword evidence="1" id="KW-0472">Membrane</keyword>
<feature type="signal peptide" evidence="2">
    <location>
        <begin position="1"/>
        <end position="22"/>
    </location>
</feature>
<gene>
    <name evidence="3" type="ORF">A3G00_03970</name>
</gene>
<dbReference type="EMBL" id="MFQN01000004">
    <property type="protein sequence ID" value="OGH75624.1"/>
    <property type="molecule type" value="Genomic_DNA"/>
</dbReference>
<feature type="transmembrane region" description="Helical" evidence="1">
    <location>
        <begin position="58"/>
        <end position="82"/>
    </location>
</feature>
<organism evidence="3 4">
    <name type="scientific">Candidatus Magasanikbacteria bacterium RIFCSPLOWO2_12_FULL_43_12</name>
    <dbReference type="NCBI Taxonomy" id="1798692"/>
    <lineage>
        <taxon>Bacteria</taxon>
        <taxon>Candidatus Magasanikiibacteriota</taxon>
    </lineage>
</organism>
<name>A0A1F6MVE6_9BACT</name>
<dbReference type="STRING" id="1798692.A3G00_03970"/>
<feature type="chain" id="PRO_5009525694" evidence="2">
    <location>
        <begin position="23"/>
        <end position="186"/>
    </location>
</feature>
<keyword evidence="1" id="KW-0812">Transmembrane</keyword>
<dbReference type="Proteomes" id="UP000178347">
    <property type="component" value="Unassembled WGS sequence"/>
</dbReference>
<protein>
    <submittedName>
        <fullName evidence="3">Uncharacterized protein</fullName>
    </submittedName>
</protein>
<evidence type="ECO:0000256" key="1">
    <source>
        <dbReference type="SAM" id="Phobius"/>
    </source>
</evidence>